<dbReference type="PANTHER" id="PTHR45431">
    <property type="entry name" value="RHODANESE-LIKE DOMAIN-CONTAINING PROTEIN 15, CHLOROPLASTIC"/>
    <property type="match status" value="1"/>
</dbReference>
<protein>
    <submittedName>
        <fullName evidence="2">Thiosulfate sulfurtransferase GlpE</fullName>
        <ecNumber evidence="2">2.8.1.1</ecNumber>
    </submittedName>
</protein>
<dbReference type="GO" id="GO:0004792">
    <property type="term" value="F:thiosulfate-cyanide sulfurtransferase activity"/>
    <property type="evidence" value="ECO:0007669"/>
    <property type="project" value="UniProtKB-EC"/>
</dbReference>
<dbReference type="EC" id="2.8.1.1" evidence="2"/>
<dbReference type="Pfam" id="PF00581">
    <property type="entry name" value="Rhodanese"/>
    <property type="match status" value="1"/>
</dbReference>
<feature type="domain" description="Rhodanese" evidence="1">
    <location>
        <begin position="15"/>
        <end position="111"/>
    </location>
</feature>
<dbReference type="CDD" id="cd00158">
    <property type="entry name" value="RHOD"/>
    <property type="match status" value="1"/>
</dbReference>
<dbReference type="InterPro" id="IPR036873">
    <property type="entry name" value="Rhodanese-like_dom_sf"/>
</dbReference>
<keyword evidence="2" id="KW-0808">Transferase</keyword>
<dbReference type="KEGG" id="pbal:CPBP_00237"/>
<sequence length="113" mass="13013">MNYIDTKELYQRLQENPDLVIVDVRSLEEYRIAHVAQARLLPLDSLMSNPKESIDQIKEWIGSQDTIYVICLSDHRSFLACHKLSEHTIDNVCFIKGGTQEWVASGYPIVSNF</sequence>
<dbReference type="RefSeq" id="WP_350332236.1">
    <property type="nucleotide sequence ID" value="NZ_CP054719.1"/>
</dbReference>
<name>A0A7L9RSF9_9PROT</name>
<dbReference type="SUPFAM" id="SSF52821">
    <property type="entry name" value="Rhodanese/Cell cycle control phosphatase"/>
    <property type="match status" value="1"/>
</dbReference>
<gene>
    <name evidence="2" type="primary">glpE_1</name>
    <name evidence="2" type="ORF">CPBP_00237</name>
</gene>
<proteinExistence type="predicted"/>
<dbReference type="Proteomes" id="UP000594001">
    <property type="component" value="Chromosome"/>
</dbReference>
<dbReference type="Gene3D" id="3.40.250.10">
    <property type="entry name" value="Rhodanese-like domain"/>
    <property type="match status" value="1"/>
</dbReference>
<accession>A0A7L9RSF9</accession>
<organism evidence="2 3">
    <name type="scientific">Candidatus Bodocaedibacter vickermanii</name>
    <dbReference type="NCBI Taxonomy" id="2741701"/>
    <lineage>
        <taxon>Bacteria</taxon>
        <taxon>Pseudomonadati</taxon>
        <taxon>Pseudomonadota</taxon>
        <taxon>Alphaproteobacteria</taxon>
        <taxon>Holosporales</taxon>
        <taxon>Candidatus Paracaedibacteraceae</taxon>
        <taxon>Candidatus Bodocaedibacter</taxon>
    </lineage>
</organism>
<dbReference type="InterPro" id="IPR001763">
    <property type="entry name" value="Rhodanese-like_dom"/>
</dbReference>
<dbReference type="PROSITE" id="PS50206">
    <property type="entry name" value="RHODANESE_3"/>
    <property type="match status" value="1"/>
</dbReference>
<dbReference type="SMART" id="SM00450">
    <property type="entry name" value="RHOD"/>
    <property type="match status" value="1"/>
</dbReference>
<keyword evidence="3" id="KW-1185">Reference proteome</keyword>
<evidence type="ECO:0000313" key="2">
    <source>
        <dbReference type="EMBL" id="QOL19481.1"/>
    </source>
</evidence>
<dbReference type="PANTHER" id="PTHR45431:SF3">
    <property type="entry name" value="RHODANESE-LIKE DOMAIN-CONTAINING PROTEIN 15, CHLOROPLASTIC"/>
    <property type="match status" value="1"/>
</dbReference>
<dbReference type="AlphaFoldDB" id="A0A7L9RSF9"/>
<dbReference type="InterPro" id="IPR052367">
    <property type="entry name" value="Thiosulfate_ST/Rhodanese-like"/>
</dbReference>
<dbReference type="EMBL" id="CP054719">
    <property type="protein sequence ID" value="QOL19481.1"/>
    <property type="molecule type" value="Genomic_DNA"/>
</dbReference>
<evidence type="ECO:0000259" key="1">
    <source>
        <dbReference type="PROSITE" id="PS50206"/>
    </source>
</evidence>
<evidence type="ECO:0000313" key="3">
    <source>
        <dbReference type="Proteomes" id="UP000594001"/>
    </source>
</evidence>
<reference evidence="2 3" key="1">
    <citation type="submission" date="2020-06" db="EMBL/GenBank/DDBJ databases">
        <title>The endosymbiont of the kinetoplastid Bodo saltans is a Paracaedibacter-like alpha-proteobacterium possessing a putative toxin-antitoxin system.</title>
        <authorList>
            <person name="Midha S."/>
            <person name="Rigden D.J."/>
            <person name="Siozios S."/>
            <person name="Hurst G.D.D."/>
            <person name="Jackson A.P."/>
        </authorList>
    </citation>
    <scope>NUCLEOTIDE SEQUENCE [LARGE SCALE GENOMIC DNA]</scope>
    <source>
        <strain evidence="2">Lake Konstanz</strain>
    </source>
</reference>